<dbReference type="EMBL" id="WOSW01000029">
    <property type="protein sequence ID" value="NHO33476.1"/>
    <property type="molecule type" value="Genomic_DNA"/>
</dbReference>
<dbReference type="EC" id="1.14.-.-" evidence="7"/>
<evidence type="ECO:0000313" key="8">
    <source>
        <dbReference type="Proteomes" id="UP000615326"/>
    </source>
</evidence>
<comment type="similarity">
    <text evidence="5">Belongs to the NtaA/SnaA/DszA monooxygenase family.</text>
</comment>
<evidence type="ECO:0000256" key="2">
    <source>
        <dbReference type="ARBA" id="ARBA00022643"/>
    </source>
</evidence>
<dbReference type="PANTHER" id="PTHR30011:SF16">
    <property type="entry name" value="C2H2 FINGER DOMAIN TRANSCRIPTION FACTOR (EUROFUNG)-RELATED"/>
    <property type="match status" value="1"/>
</dbReference>
<protein>
    <submittedName>
        <fullName evidence="7">NtaA/DmoA family FMN-dependent monooxygenase</fullName>
        <ecNumber evidence="7">1.14.-.-</ecNumber>
    </submittedName>
</protein>
<dbReference type="InterPro" id="IPR036661">
    <property type="entry name" value="Luciferase-like_sf"/>
</dbReference>
<dbReference type="InterPro" id="IPR011251">
    <property type="entry name" value="Luciferase-like_dom"/>
</dbReference>
<keyword evidence="4 7" id="KW-0503">Monooxygenase</keyword>
<gene>
    <name evidence="7" type="ORF">GOB84_13075</name>
</gene>
<dbReference type="CDD" id="cd01095">
    <property type="entry name" value="Nitrilotriacetate_monoxgenase"/>
    <property type="match status" value="1"/>
</dbReference>
<dbReference type="Pfam" id="PF00296">
    <property type="entry name" value="Bac_luciferase"/>
    <property type="match status" value="1"/>
</dbReference>
<evidence type="ECO:0000256" key="4">
    <source>
        <dbReference type="ARBA" id="ARBA00023033"/>
    </source>
</evidence>
<evidence type="ECO:0000259" key="6">
    <source>
        <dbReference type="Pfam" id="PF00296"/>
    </source>
</evidence>
<feature type="domain" description="Luciferase-like" evidence="6">
    <location>
        <begin position="25"/>
        <end position="384"/>
    </location>
</feature>
<dbReference type="PIRSF" id="PIRSF000337">
    <property type="entry name" value="NTA_MOA"/>
    <property type="match status" value="1"/>
</dbReference>
<evidence type="ECO:0000256" key="3">
    <source>
        <dbReference type="ARBA" id="ARBA00023002"/>
    </source>
</evidence>
<keyword evidence="2" id="KW-0288">FMN</keyword>
<dbReference type="NCBIfam" id="TIGR03860">
    <property type="entry name" value="FMN_nitrolo"/>
    <property type="match status" value="1"/>
</dbReference>
<organism evidence="7 8">
    <name type="scientific">Acetobacter fallax</name>
    <dbReference type="NCBI Taxonomy" id="1737473"/>
    <lineage>
        <taxon>Bacteria</taxon>
        <taxon>Pseudomonadati</taxon>
        <taxon>Pseudomonadota</taxon>
        <taxon>Alphaproteobacteria</taxon>
        <taxon>Acetobacterales</taxon>
        <taxon>Acetobacteraceae</taxon>
        <taxon>Acetobacter</taxon>
    </lineage>
</organism>
<dbReference type="GO" id="GO:0004497">
    <property type="term" value="F:monooxygenase activity"/>
    <property type="evidence" value="ECO:0007669"/>
    <property type="project" value="UniProtKB-KW"/>
</dbReference>
<reference evidence="7 8" key="1">
    <citation type="journal article" date="2020" name="Int. J. Syst. Evol. Microbiol.">
        <title>Novel acetic acid bacteria from cider fermentations: Acetobacter conturbans sp. nov. and Acetobacter fallax sp. nov.</title>
        <authorList>
            <person name="Sombolestani A.S."/>
            <person name="Cleenwerck I."/>
            <person name="Cnockaert M."/>
            <person name="Borremans W."/>
            <person name="Wieme A.D."/>
            <person name="De Vuyst L."/>
            <person name="Vandamme P."/>
        </authorList>
    </citation>
    <scope>NUCLEOTIDE SEQUENCE [LARGE SCALE GENOMIC DNA]</scope>
    <source>
        <strain evidence="7 8">LMG 1637</strain>
    </source>
</reference>
<dbReference type="SUPFAM" id="SSF51679">
    <property type="entry name" value="Bacterial luciferase-like"/>
    <property type="match status" value="1"/>
</dbReference>
<dbReference type="Gene3D" id="3.20.20.30">
    <property type="entry name" value="Luciferase-like domain"/>
    <property type="match status" value="1"/>
</dbReference>
<evidence type="ECO:0000313" key="7">
    <source>
        <dbReference type="EMBL" id="NHO33476.1"/>
    </source>
</evidence>
<dbReference type="PANTHER" id="PTHR30011">
    <property type="entry name" value="ALKANESULFONATE MONOOXYGENASE-RELATED"/>
    <property type="match status" value="1"/>
</dbReference>
<sequence>MPMTRRRLALGLSMRYLGYHAAGWRHPRANAAGTTSFAHYRTVAQEAEAAGFDLVFLADGMAVRARDEPEGALAQSSQIADFEPLTLLSALAAVTSRIGLVATASTTYNQPYSLARQYASLDLLSDGRAGWNVVTSWSDAEARNFGLEATPDYGARYRRAEEFVDVVTGLWDSWDEGALLHDKENARFLDAAKLHVLNHQGDEFRVRGPLSVPGSPQRRPVIVQAGASEAGMNLAARTADLVYTVPQSKDASIAFRKDLRERAASFGRDPDTIRVLPGIVPFTGATDQDARAGYDELNSLIPDELGRQYLYNQMGDLSGFPLDGPVPPPPAGAAVGSIAKNLYEMAQREGLTLRQMVHVAAAGYGARVIVGAGHSIAEEMLDWFHSDAADGFNICAPLLPVAISDFSRHIMPVLEKSDILTDRAIPALRARLGLPDIKSRYS</sequence>
<keyword evidence="8" id="KW-1185">Reference proteome</keyword>
<dbReference type="InterPro" id="IPR016215">
    <property type="entry name" value="NTA_MOA"/>
</dbReference>
<dbReference type="Proteomes" id="UP000615326">
    <property type="component" value="Unassembled WGS sequence"/>
</dbReference>
<proteinExistence type="inferred from homology"/>
<keyword evidence="1" id="KW-0285">Flavoprotein</keyword>
<comment type="caution">
    <text evidence="7">The sequence shown here is derived from an EMBL/GenBank/DDBJ whole genome shotgun (WGS) entry which is preliminary data.</text>
</comment>
<dbReference type="InterPro" id="IPR051260">
    <property type="entry name" value="Diverse_substr_monoxygenases"/>
</dbReference>
<name>A0ABX0KEE4_9PROT</name>
<accession>A0ABX0KEE4</accession>
<evidence type="ECO:0000256" key="1">
    <source>
        <dbReference type="ARBA" id="ARBA00022630"/>
    </source>
</evidence>
<keyword evidence="3 7" id="KW-0560">Oxidoreductase</keyword>
<evidence type="ECO:0000256" key="5">
    <source>
        <dbReference type="ARBA" id="ARBA00033748"/>
    </source>
</evidence>